<dbReference type="PROSITE" id="PS50206">
    <property type="entry name" value="RHODANESE_3"/>
    <property type="match status" value="1"/>
</dbReference>
<dbReference type="Gene3D" id="3.40.250.10">
    <property type="entry name" value="Rhodanese-like domain"/>
    <property type="match status" value="1"/>
</dbReference>
<accession>A7SQG4</accession>
<dbReference type="OMA" id="FYHPMIV"/>
<evidence type="ECO:0000313" key="2">
    <source>
        <dbReference type="EMBL" id="EDO34075.1"/>
    </source>
</evidence>
<gene>
    <name evidence="2" type="ORF">NEMVEDRAFT_v1g246755</name>
</gene>
<dbReference type="KEGG" id="nve:5505336"/>
<dbReference type="PANTHER" id="PTHR44086">
    <property type="entry name" value="THIOSULFATE SULFURTRANSFERASE RDL2, MITOCHONDRIAL-RELATED"/>
    <property type="match status" value="1"/>
</dbReference>
<dbReference type="InParanoid" id="A7SQG4"/>
<reference evidence="2 3" key="1">
    <citation type="journal article" date="2007" name="Science">
        <title>Sea anemone genome reveals ancestral eumetazoan gene repertoire and genomic organization.</title>
        <authorList>
            <person name="Putnam N.H."/>
            <person name="Srivastava M."/>
            <person name="Hellsten U."/>
            <person name="Dirks B."/>
            <person name="Chapman J."/>
            <person name="Salamov A."/>
            <person name="Terry A."/>
            <person name="Shapiro H."/>
            <person name="Lindquist E."/>
            <person name="Kapitonov V.V."/>
            <person name="Jurka J."/>
            <person name="Genikhovich G."/>
            <person name="Grigoriev I.V."/>
            <person name="Lucas S.M."/>
            <person name="Steele R.E."/>
            <person name="Finnerty J.R."/>
            <person name="Technau U."/>
            <person name="Martindale M.Q."/>
            <person name="Rokhsar D.S."/>
        </authorList>
    </citation>
    <scope>NUCLEOTIDE SEQUENCE [LARGE SCALE GENOMIC DNA]</scope>
    <source>
        <strain evidence="3">CH2 X CH6</strain>
    </source>
</reference>
<dbReference type="AlphaFoldDB" id="A7SQG4"/>
<organism evidence="2 3">
    <name type="scientific">Nematostella vectensis</name>
    <name type="common">Starlet sea anemone</name>
    <dbReference type="NCBI Taxonomy" id="45351"/>
    <lineage>
        <taxon>Eukaryota</taxon>
        <taxon>Metazoa</taxon>
        <taxon>Cnidaria</taxon>
        <taxon>Anthozoa</taxon>
        <taxon>Hexacorallia</taxon>
        <taxon>Actiniaria</taxon>
        <taxon>Edwardsiidae</taxon>
        <taxon>Nematostella</taxon>
    </lineage>
</organism>
<keyword evidence="3" id="KW-1185">Reference proteome</keyword>
<proteinExistence type="predicted"/>
<protein>
    <recommendedName>
        <fullName evidence="1">Rhodanese domain-containing protein</fullName>
    </recommendedName>
</protein>
<dbReference type="EMBL" id="DS469745">
    <property type="protein sequence ID" value="EDO34075.1"/>
    <property type="molecule type" value="Genomic_DNA"/>
</dbReference>
<dbReference type="Proteomes" id="UP000001593">
    <property type="component" value="Unassembled WGS sequence"/>
</dbReference>
<dbReference type="InterPro" id="IPR001763">
    <property type="entry name" value="Rhodanese-like_dom"/>
</dbReference>
<dbReference type="Pfam" id="PF00581">
    <property type="entry name" value="Rhodanese"/>
    <property type="match status" value="1"/>
</dbReference>
<dbReference type="eggNOG" id="KOG1530">
    <property type="taxonomic scope" value="Eukaryota"/>
</dbReference>
<dbReference type="HOGENOM" id="CLU_089574_13_3_1"/>
<dbReference type="PANTHER" id="PTHR44086:SF14">
    <property type="entry name" value="RHODANESE DOMAIN-CONTAINING PROTEIN"/>
    <property type="match status" value="1"/>
</dbReference>
<dbReference type="SMART" id="SM00450">
    <property type="entry name" value="RHOD"/>
    <property type="match status" value="1"/>
</dbReference>
<sequence>MASLRIRPVLSLSPRVATGVRAVFLRQAPVINRNLLAFYASQEQQDKNSKRPCYDENGGEVTLTCLKELLSKADIQLFDVRNPEELLETGQIPGAVNIPLSDITAAFMLPPAIFEQIYDVPMPSKTDNNIVFHCKTGVRAQNAIDTLKNLGFKGTHNYTGGWVEWQEAMKKDTESNS</sequence>
<name>A7SQG4_NEMVE</name>
<dbReference type="STRING" id="45351.A7SQG4"/>
<evidence type="ECO:0000259" key="1">
    <source>
        <dbReference type="PROSITE" id="PS50206"/>
    </source>
</evidence>
<feature type="domain" description="Rhodanese" evidence="1">
    <location>
        <begin position="71"/>
        <end position="174"/>
    </location>
</feature>
<dbReference type="PhylomeDB" id="A7SQG4"/>
<dbReference type="InterPro" id="IPR036873">
    <property type="entry name" value="Rhodanese-like_dom_sf"/>
</dbReference>
<evidence type="ECO:0000313" key="3">
    <source>
        <dbReference type="Proteomes" id="UP000001593"/>
    </source>
</evidence>
<dbReference type="SUPFAM" id="SSF52821">
    <property type="entry name" value="Rhodanese/Cell cycle control phosphatase"/>
    <property type="match status" value="1"/>
</dbReference>